<gene>
    <name evidence="6" type="ORF">APZ00_25305</name>
</gene>
<dbReference type="Proteomes" id="UP000064921">
    <property type="component" value="Plasmid p.p-1"/>
</dbReference>
<dbReference type="InterPro" id="IPR036390">
    <property type="entry name" value="WH_DNA-bd_sf"/>
</dbReference>
<dbReference type="InterPro" id="IPR036388">
    <property type="entry name" value="WH-like_DNA-bd_sf"/>
</dbReference>
<dbReference type="KEGG" id="pphr:APZ00_25305"/>
<keyword evidence="7" id="KW-1185">Reference proteome</keyword>
<dbReference type="CDD" id="cd05466">
    <property type="entry name" value="PBP2_LTTR_substrate"/>
    <property type="match status" value="1"/>
</dbReference>
<geneLocation type="plasmid" evidence="6 7">
    <name>p.p-1</name>
</geneLocation>
<dbReference type="Pfam" id="PF00126">
    <property type="entry name" value="HTH_1"/>
    <property type="match status" value="1"/>
</dbReference>
<dbReference type="Gene3D" id="1.10.10.10">
    <property type="entry name" value="Winged helix-like DNA-binding domain superfamily/Winged helix DNA-binding domain"/>
    <property type="match status" value="1"/>
</dbReference>
<evidence type="ECO:0000313" key="6">
    <source>
        <dbReference type="EMBL" id="ALV30539.1"/>
    </source>
</evidence>
<evidence type="ECO:0000256" key="1">
    <source>
        <dbReference type="ARBA" id="ARBA00009437"/>
    </source>
</evidence>
<dbReference type="PROSITE" id="PS50931">
    <property type="entry name" value="HTH_LYSR"/>
    <property type="match status" value="1"/>
</dbReference>
<evidence type="ECO:0000259" key="5">
    <source>
        <dbReference type="PROSITE" id="PS50931"/>
    </source>
</evidence>
<feature type="domain" description="HTH lysR-type" evidence="5">
    <location>
        <begin position="27"/>
        <end position="83"/>
    </location>
</feature>
<keyword evidence="6" id="KW-0614">Plasmid</keyword>
<reference evidence="6 7" key="1">
    <citation type="submission" date="2015-10" db="EMBL/GenBank/DDBJ databases">
        <title>The world's first case of liver abscess caused by Pannonibacter phragmitetus.</title>
        <authorList>
            <person name="Ming D."/>
            <person name="Wang M."/>
            <person name="Zhou Y."/>
            <person name="Jiang T."/>
            <person name="Hu S."/>
        </authorList>
    </citation>
    <scope>NUCLEOTIDE SEQUENCE [LARGE SCALE GENOMIC DNA]</scope>
    <source>
        <strain evidence="6 7">31801</strain>
        <plasmid evidence="7">Plasmid p.p-1</plasmid>
    </source>
</reference>
<dbReference type="AlphaFoldDB" id="A0A0U3NGV9"/>
<dbReference type="Pfam" id="PF03466">
    <property type="entry name" value="LysR_substrate"/>
    <property type="match status" value="1"/>
</dbReference>
<sequence length="319" mass="35271">MHVPLAAGASVNRELIPHGQISLDTADIRLIRIFIRVVEAGGLSAAQPELNLSLSSISEKISALEQRLGVKLCNRGRSGFSLTEHGRQVFDEATRMLVSLEQFSKRVSGLKSRLTGTLSIGIVDNTITDPNSPFAAAVAAMVETAPNISFSVETRPPGELLRDVVGQKLDLAVSSFPRVSLGLAYIDLYDETQNFYCGKSHPLFAVPDSEIEIETVRRHRIIGRSYWAARDIKIFAITAPHATVSNMEAEAHLILSGAYLGYLPDHFAAQFVSQGLMRSIRPDLFSYRARFQVATHEDWKKKPRVRAFIEILEQICQKG</sequence>
<dbReference type="GO" id="GO:0003700">
    <property type="term" value="F:DNA-binding transcription factor activity"/>
    <property type="evidence" value="ECO:0007669"/>
    <property type="project" value="InterPro"/>
</dbReference>
<dbReference type="PANTHER" id="PTHR30126">
    <property type="entry name" value="HTH-TYPE TRANSCRIPTIONAL REGULATOR"/>
    <property type="match status" value="1"/>
</dbReference>
<dbReference type="SUPFAM" id="SSF53850">
    <property type="entry name" value="Periplasmic binding protein-like II"/>
    <property type="match status" value="1"/>
</dbReference>
<keyword evidence="2" id="KW-0805">Transcription regulation</keyword>
<dbReference type="InterPro" id="IPR005119">
    <property type="entry name" value="LysR_subst-bd"/>
</dbReference>
<evidence type="ECO:0000313" key="7">
    <source>
        <dbReference type="Proteomes" id="UP000064921"/>
    </source>
</evidence>
<organism evidence="6 7">
    <name type="scientific">Pannonibacter phragmitetus</name>
    <dbReference type="NCBI Taxonomy" id="121719"/>
    <lineage>
        <taxon>Bacteria</taxon>
        <taxon>Pseudomonadati</taxon>
        <taxon>Pseudomonadota</taxon>
        <taxon>Alphaproteobacteria</taxon>
        <taxon>Hyphomicrobiales</taxon>
        <taxon>Stappiaceae</taxon>
        <taxon>Pannonibacter</taxon>
    </lineage>
</organism>
<evidence type="ECO:0000256" key="2">
    <source>
        <dbReference type="ARBA" id="ARBA00023015"/>
    </source>
</evidence>
<accession>A0A0U3NGV9</accession>
<dbReference type="EMBL" id="CP013069">
    <property type="protein sequence ID" value="ALV30539.1"/>
    <property type="molecule type" value="Genomic_DNA"/>
</dbReference>
<evidence type="ECO:0000256" key="4">
    <source>
        <dbReference type="ARBA" id="ARBA00023163"/>
    </source>
</evidence>
<dbReference type="GO" id="GO:0000976">
    <property type="term" value="F:transcription cis-regulatory region binding"/>
    <property type="evidence" value="ECO:0007669"/>
    <property type="project" value="TreeGrafter"/>
</dbReference>
<dbReference type="SUPFAM" id="SSF46785">
    <property type="entry name" value="Winged helix' DNA-binding domain"/>
    <property type="match status" value="1"/>
</dbReference>
<evidence type="ECO:0000256" key="3">
    <source>
        <dbReference type="ARBA" id="ARBA00023125"/>
    </source>
</evidence>
<keyword evidence="3" id="KW-0238">DNA-binding</keyword>
<name>A0A0U3NGV9_9HYPH</name>
<comment type="similarity">
    <text evidence="1">Belongs to the LysR transcriptional regulatory family.</text>
</comment>
<dbReference type="PANTHER" id="PTHR30126:SF98">
    <property type="entry name" value="HTH-TYPE TRANSCRIPTIONAL ACTIVATOR BAUR"/>
    <property type="match status" value="1"/>
</dbReference>
<dbReference type="Gene3D" id="3.40.190.290">
    <property type="match status" value="1"/>
</dbReference>
<proteinExistence type="inferred from homology"/>
<keyword evidence="4" id="KW-0804">Transcription</keyword>
<dbReference type="InterPro" id="IPR000847">
    <property type="entry name" value="LysR_HTH_N"/>
</dbReference>
<protein>
    <submittedName>
        <fullName evidence="6">Transcriptional regulator</fullName>
    </submittedName>
</protein>